<dbReference type="RefSeq" id="WP_095267598.1">
    <property type="nucleotide sequence ID" value="NZ_NPBY01000079.1"/>
</dbReference>
<dbReference type="EMBL" id="NPBY01000079">
    <property type="protein sequence ID" value="PAD72399.1"/>
    <property type="molecule type" value="Genomic_DNA"/>
</dbReference>
<evidence type="ECO:0000313" key="2">
    <source>
        <dbReference type="Proteomes" id="UP000215596"/>
    </source>
</evidence>
<proteinExistence type="predicted"/>
<dbReference type="AlphaFoldDB" id="A0A268EH38"/>
<organism evidence="1 2">
    <name type="scientific">Paenibacillus campinasensis</name>
    <dbReference type="NCBI Taxonomy" id="66347"/>
    <lineage>
        <taxon>Bacteria</taxon>
        <taxon>Bacillati</taxon>
        <taxon>Bacillota</taxon>
        <taxon>Bacilli</taxon>
        <taxon>Bacillales</taxon>
        <taxon>Paenibacillaceae</taxon>
        <taxon>Paenibacillus</taxon>
    </lineage>
</organism>
<dbReference type="OrthoDB" id="2666155at2"/>
<evidence type="ECO:0000313" key="1">
    <source>
        <dbReference type="EMBL" id="PAD72399.1"/>
    </source>
</evidence>
<comment type="caution">
    <text evidence="1">The sequence shown here is derived from an EMBL/GenBank/DDBJ whole genome shotgun (WGS) entry which is preliminary data.</text>
</comment>
<name>A0A268EH38_9BACL</name>
<gene>
    <name evidence="1" type="ORF">CHH67_22420</name>
</gene>
<accession>A0A268EH38</accession>
<reference evidence="1 2" key="1">
    <citation type="submission" date="2017-07" db="EMBL/GenBank/DDBJ databases">
        <title>Isolation and whole genome analysis of endospore-forming bacteria from heroin.</title>
        <authorList>
            <person name="Kalinowski J."/>
            <person name="Ahrens B."/>
            <person name="Al-Dilaimi A."/>
            <person name="Winkler A."/>
            <person name="Wibberg D."/>
            <person name="Schleenbecker U."/>
            <person name="Ruckert C."/>
            <person name="Wolfel R."/>
            <person name="Grass G."/>
        </authorList>
    </citation>
    <scope>NUCLEOTIDE SEQUENCE [LARGE SCALE GENOMIC DNA]</scope>
    <source>
        <strain evidence="1 2">7537-G1</strain>
    </source>
</reference>
<protein>
    <submittedName>
        <fullName evidence="1">Uncharacterized protein</fullName>
    </submittedName>
</protein>
<dbReference type="Proteomes" id="UP000215596">
    <property type="component" value="Unassembled WGS sequence"/>
</dbReference>
<sequence>MTTENKRDLAADLAICEAATDGPWEWLADIVDNDTLRGDGGYVCHFGSEYRGLAGEEPYEDDKRFIAEAREGWPEAIRRAMAAEEQVGALIELLREAIDMITPNETDYKCDYRRRYVRHQIGKIVPEVGEDE</sequence>